<accession>A0ABN8XHK3</accession>
<name>A0ABN8XHK3_9BACT</name>
<organism evidence="1 2">
    <name type="scientific">Candidatus Methylacidiphilum fumarolicum</name>
    <dbReference type="NCBI Taxonomy" id="591154"/>
    <lineage>
        <taxon>Bacteria</taxon>
        <taxon>Pseudomonadati</taxon>
        <taxon>Verrucomicrobiota</taxon>
        <taxon>Methylacidiphilae</taxon>
        <taxon>Methylacidiphilales</taxon>
        <taxon>Methylacidiphilaceae</taxon>
        <taxon>Methylacidiphilum (ex Ratnadevi et al. 2023)</taxon>
    </lineage>
</organism>
<dbReference type="EMBL" id="OX458932">
    <property type="protein sequence ID" value="CAI9086702.1"/>
    <property type="molecule type" value="Genomic_DNA"/>
</dbReference>
<gene>
    <name evidence="1" type="ORF">MFUM_2396</name>
</gene>
<evidence type="ECO:0000313" key="2">
    <source>
        <dbReference type="Proteomes" id="UP001161497"/>
    </source>
</evidence>
<evidence type="ECO:0000313" key="1">
    <source>
        <dbReference type="EMBL" id="CAI9086702.1"/>
    </source>
</evidence>
<dbReference type="Proteomes" id="UP001161497">
    <property type="component" value="Chromosome"/>
</dbReference>
<proteinExistence type="predicted"/>
<protein>
    <submittedName>
        <fullName evidence="1">Uncharacterized protein</fullName>
    </submittedName>
</protein>
<reference evidence="1" key="1">
    <citation type="submission" date="2023-03" db="EMBL/GenBank/DDBJ databases">
        <authorList>
            <person name="Cremers G."/>
            <person name="Picone N."/>
        </authorList>
    </citation>
    <scope>NUCLEOTIDE SEQUENCE</scope>
    <source>
        <strain evidence="1">Sample_alias</strain>
    </source>
</reference>
<keyword evidence="2" id="KW-1185">Reference proteome</keyword>
<sequence length="61" mass="7197">MSQSYLANRNATFCQPQCGCERTFLMNIFYSSNYIRKKTNVYLATFEKIPRINTTCILQNF</sequence>